<protein>
    <recommendedName>
        <fullName evidence="3 11">Ribonucleoside-diphosphate reductase</fullName>
        <ecNumber evidence="3 11">1.17.4.1</ecNumber>
    </recommendedName>
</protein>
<dbReference type="GO" id="GO:0005971">
    <property type="term" value="C:ribonucleoside-diphosphate reductase complex"/>
    <property type="evidence" value="ECO:0007669"/>
    <property type="project" value="TreeGrafter"/>
</dbReference>
<dbReference type="InterPro" id="IPR013509">
    <property type="entry name" value="RNR_lsu_N"/>
</dbReference>
<dbReference type="UniPathway" id="UPA00326"/>
<dbReference type="VEuPathDB" id="CryptoDB:Cvel_12401"/>
<comment type="function">
    <text evidence="9 11">Provides the precursors necessary for DNA synthesis. Catalyzes the biosynthesis of deoxyribonucleotides from the corresponding ribonucleotides.</text>
</comment>
<feature type="compositionally biased region" description="Basic and acidic residues" evidence="12">
    <location>
        <begin position="816"/>
        <end position="842"/>
    </location>
</feature>
<dbReference type="PANTHER" id="PTHR11573:SF6">
    <property type="entry name" value="RIBONUCLEOSIDE-DIPHOSPHATE REDUCTASE LARGE SUBUNIT"/>
    <property type="match status" value="1"/>
</dbReference>
<evidence type="ECO:0000313" key="14">
    <source>
        <dbReference type="EMBL" id="CEM53983.1"/>
    </source>
</evidence>
<dbReference type="InterPro" id="IPR008926">
    <property type="entry name" value="RNR_R1-su_N"/>
</dbReference>
<sequence>MAANHPDFSKLAARIEVSNLHKNTDDNFLNVCTALHTYKDAQGRCASLIADWVYTFVKENAQKLQEALDYERDFEYDIFGFKTLERSYLLRIHGQIVERPQHMLMRVACGIHGGEEEDAVARTIETYDLLSRKLFTHATPTLFNAGTCRPQMSSCFLLTMKEDSIEGIFDTLKQCAMISKHAGGIGLAVHNIRAQDSYIRGTNGRSNGLVPMLRVFNDAARYVDQGGGKRKGSFAIYLEPWHSDLLDFLDLRKNHGKEEHRARDLFFGLWIPDLFMRRVKEDGDWTLMCPNECPGLSECWGEEFERKYEEFEKTGRGRKTVRAQWLWFKILESQIETGTPYMLYKDACNRKSNQQNLGCIKSSNLCTEIVEYTSPDETAVCNLASIALPMYVNAETKKFDFEKLHYVTKVVTKNLNRVIDRNYYPVEEARRSNMRHRPVGLGVQGFADALMMLRLPYESEEAAKLNRDIFETIYHAAVEASVELAEIEGWYETFPGSPASKGLFQFDLWDEEDKQVEEKEKGNPNSKRAERTRKPNSGMWEWEGLRKKMMTTGLRNSLLLAPMPTASTSQILGNNESFEPFTSNIYYRRVLSGEFFCVNRHLLKDLIDQGLWSNEMKQRLIAANGSVQNIPGIPEDLREIYKTVWEIKQKSVIDMAAERGPYIDQSQSLNIHMEGPTFAKLSSMHFYGWEKGLKTGVYYLRTQAAADAIKFTVDVKDAASAKQKKGEKASTKTPSTAPSSSAPSPAPMPSVAKSAHQAARARVPPVAAKAPEPRAAMTESADPQAASEDRPRKSVSKKGIDLNLSLGSAPAAVPSKDAEKEGEEKEGADKENTAGQEEEKPVVCRWRPKGLNDDEPCLMCSG</sequence>
<evidence type="ECO:0000256" key="9">
    <source>
        <dbReference type="ARBA" id="ARBA00024942"/>
    </source>
</evidence>
<evidence type="ECO:0000256" key="2">
    <source>
        <dbReference type="ARBA" id="ARBA00011771"/>
    </source>
</evidence>
<comment type="catalytic activity">
    <reaction evidence="10 11">
        <text>a 2'-deoxyribonucleoside 5'-diphosphate + [thioredoxin]-disulfide + H2O = a ribonucleoside 5'-diphosphate + [thioredoxin]-dithiol</text>
        <dbReference type="Rhea" id="RHEA:23252"/>
        <dbReference type="Rhea" id="RHEA-COMP:10698"/>
        <dbReference type="Rhea" id="RHEA-COMP:10700"/>
        <dbReference type="ChEBI" id="CHEBI:15377"/>
        <dbReference type="ChEBI" id="CHEBI:29950"/>
        <dbReference type="ChEBI" id="CHEBI:50058"/>
        <dbReference type="ChEBI" id="CHEBI:57930"/>
        <dbReference type="ChEBI" id="CHEBI:73316"/>
        <dbReference type="EC" id="1.17.4.1"/>
    </reaction>
</comment>
<feature type="compositionally biased region" description="Basic and acidic residues" evidence="12">
    <location>
        <begin position="720"/>
        <end position="730"/>
    </location>
</feature>
<dbReference type="Pfam" id="PF02867">
    <property type="entry name" value="Ribonuc_red_lgC"/>
    <property type="match status" value="1"/>
</dbReference>
<evidence type="ECO:0000256" key="8">
    <source>
        <dbReference type="ARBA" id="ARBA00023116"/>
    </source>
</evidence>
<evidence type="ECO:0000256" key="11">
    <source>
        <dbReference type="RuleBase" id="RU003410"/>
    </source>
</evidence>
<dbReference type="SUPFAM" id="SSF51998">
    <property type="entry name" value="PFL-like glycyl radical enzymes"/>
    <property type="match status" value="1"/>
</dbReference>
<evidence type="ECO:0000256" key="5">
    <source>
        <dbReference type="ARBA" id="ARBA00022741"/>
    </source>
</evidence>
<evidence type="ECO:0000256" key="7">
    <source>
        <dbReference type="ARBA" id="ARBA00023002"/>
    </source>
</evidence>
<evidence type="ECO:0000256" key="10">
    <source>
        <dbReference type="ARBA" id="ARBA00047754"/>
    </source>
</evidence>
<dbReference type="InterPro" id="IPR000788">
    <property type="entry name" value="RNR_lg_C"/>
</dbReference>
<dbReference type="PRINTS" id="PR01183">
    <property type="entry name" value="RIBORDTASEM1"/>
</dbReference>
<dbReference type="CDD" id="cd01679">
    <property type="entry name" value="RNR_I"/>
    <property type="match status" value="1"/>
</dbReference>
<dbReference type="GO" id="GO:0005524">
    <property type="term" value="F:ATP binding"/>
    <property type="evidence" value="ECO:0007669"/>
    <property type="project" value="UniProtKB-KW"/>
</dbReference>
<evidence type="ECO:0000256" key="12">
    <source>
        <dbReference type="SAM" id="MobiDB-lite"/>
    </source>
</evidence>
<name>A0A0G4I9Z5_9ALVE</name>
<dbReference type="NCBIfam" id="TIGR02506">
    <property type="entry name" value="NrdE_NrdA"/>
    <property type="match status" value="1"/>
</dbReference>
<dbReference type="Pfam" id="PF00317">
    <property type="entry name" value="Ribonuc_red_lgN"/>
    <property type="match status" value="1"/>
</dbReference>
<reference evidence="14" key="1">
    <citation type="submission" date="2014-11" db="EMBL/GenBank/DDBJ databases">
        <authorList>
            <person name="Otto D Thomas"/>
            <person name="Naeem Raeece"/>
        </authorList>
    </citation>
    <scope>NUCLEOTIDE SEQUENCE</scope>
</reference>
<proteinExistence type="inferred from homology"/>
<feature type="compositionally biased region" description="Basic and acidic residues" evidence="12">
    <location>
        <begin position="516"/>
        <end position="533"/>
    </location>
</feature>
<organism evidence="14">
    <name type="scientific">Chromera velia CCMP2878</name>
    <dbReference type="NCBI Taxonomy" id="1169474"/>
    <lineage>
        <taxon>Eukaryota</taxon>
        <taxon>Sar</taxon>
        <taxon>Alveolata</taxon>
        <taxon>Colpodellida</taxon>
        <taxon>Chromeraceae</taxon>
        <taxon>Chromera</taxon>
    </lineage>
</organism>
<dbReference type="InterPro" id="IPR039718">
    <property type="entry name" value="Rrm1"/>
</dbReference>
<evidence type="ECO:0000256" key="6">
    <source>
        <dbReference type="ARBA" id="ARBA00022840"/>
    </source>
</evidence>
<feature type="region of interest" description="Disordered" evidence="12">
    <location>
        <begin position="720"/>
        <end position="849"/>
    </location>
</feature>
<dbReference type="EC" id="1.17.4.1" evidence="3 11"/>
<dbReference type="AlphaFoldDB" id="A0A0G4I9Z5"/>
<dbReference type="Gene3D" id="3.20.70.20">
    <property type="match status" value="1"/>
</dbReference>
<comment type="similarity">
    <text evidence="1 11">Belongs to the ribonucleoside diphosphate reductase large chain family.</text>
</comment>
<gene>
    <name evidence="14" type="ORF">Cvel_12401</name>
</gene>
<keyword evidence="6" id="KW-0067">ATP-binding</keyword>
<dbReference type="PhylomeDB" id="A0A0G4I9Z5"/>
<evidence type="ECO:0000256" key="3">
    <source>
        <dbReference type="ARBA" id="ARBA00012274"/>
    </source>
</evidence>
<feature type="compositionally biased region" description="Low complexity" evidence="12">
    <location>
        <begin position="731"/>
        <end position="776"/>
    </location>
</feature>
<dbReference type="GO" id="GO:0009263">
    <property type="term" value="P:deoxyribonucleotide biosynthetic process"/>
    <property type="evidence" value="ECO:0007669"/>
    <property type="project" value="UniProtKB-KW"/>
</dbReference>
<evidence type="ECO:0000256" key="1">
    <source>
        <dbReference type="ARBA" id="ARBA00010406"/>
    </source>
</evidence>
<dbReference type="FunFam" id="3.20.70.20:FF:000010">
    <property type="entry name" value="Ribonucleoside-diphosphate reductase"/>
    <property type="match status" value="1"/>
</dbReference>
<dbReference type="PROSITE" id="PS00089">
    <property type="entry name" value="RIBORED_LARGE"/>
    <property type="match status" value="1"/>
</dbReference>
<feature type="region of interest" description="Disordered" evidence="12">
    <location>
        <begin position="514"/>
        <end position="535"/>
    </location>
</feature>
<dbReference type="GO" id="GO:0004748">
    <property type="term" value="F:ribonucleoside-diphosphate reductase activity, thioredoxin disulfide as acceptor"/>
    <property type="evidence" value="ECO:0007669"/>
    <property type="project" value="UniProtKB-EC"/>
</dbReference>
<feature type="domain" description="Ribonucleotide reductase large subunit" evidence="13">
    <location>
        <begin position="542"/>
        <end position="564"/>
    </location>
</feature>
<dbReference type="EMBL" id="CDMZ01005744">
    <property type="protein sequence ID" value="CEM53983.1"/>
    <property type="molecule type" value="Genomic_DNA"/>
</dbReference>
<keyword evidence="8 11" id="KW-0215">Deoxyribonucleotide synthesis</keyword>
<comment type="subunit">
    <text evidence="2">Heterodimer of a large and a small subunit.</text>
</comment>
<accession>A0A0G4I9Z5</accession>
<keyword evidence="4" id="KW-0021">Allosteric enzyme</keyword>
<evidence type="ECO:0000259" key="13">
    <source>
        <dbReference type="PROSITE" id="PS00089"/>
    </source>
</evidence>
<keyword evidence="5" id="KW-0547">Nucleotide-binding</keyword>
<dbReference type="InterPro" id="IPR013346">
    <property type="entry name" value="NrdE_NrdA_C"/>
</dbReference>
<keyword evidence="7 11" id="KW-0560">Oxidoreductase</keyword>
<evidence type="ECO:0000256" key="4">
    <source>
        <dbReference type="ARBA" id="ARBA00022533"/>
    </source>
</evidence>
<dbReference type="PANTHER" id="PTHR11573">
    <property type="entry name" value="RIBONUCLEOSIDE-DIPHOSPHATE REDUCTASE LARGE CHAIN"/>
    <property type="match status" value="1"/>
</dbReference>
<dbReference type="SUPFAM" id="SSF48168">
    <property type="entry name" value="R1 subunit of ribonucleotide reductase, N-terminal domain"/>
    <property type="match status" value="1"/>
</dbReference>